<evidence type="ECO:0000256" key="1">
    <source>
        <dbReference type="SAM" id="Phobius"/>
    </source>
</evidence>
<keyword evidence="1" id="KW-1133">Transmembrane helix</keyword>
<feature type="transmembrane region" description="Helical" evidence="1">
    <location>
        <begin position="59"/>
        <end position="80"/>
    </location>
</feature>
<keyword evidence="1" id="KW-0472">Membrane</keyword>
<evidence type="ECO:0000256" key="2">
    <source>
        <dbReference type="SAM" id="SignalP"/>
    </source>
</evidence>
<evidence type="ECO:0000313" key="3">
    <source>
        <dbReference type="EMBL" id="MBW93227.1"/>
    </source>
</evidence>
<keyword evidence="2" id="KW-0732">Signal</keyword>
<sequence>MRCGQRYEYVLIRIMLLVQLQILCNNPTVPITIHCNNSTVPSILSSVISWTRNWKIRCLVAQGADLLVVLLPFVSLFPFIDR</sequence>
<feature type="chain" id="PRO_5015172885" evidence="2">
    <location>
        <begin position="25"/>
        <end position="82"/>
    </location>
</feature>
<name>A0A2P2JIC7_RHIMU</name>
<dbReference type="EMBL" id="GGEC01012744">
    <property type="protein sequence ID" value="MBW93227.1"/>
    <property type="molecule type" value="Transcribed_RNA"/>
</dbReference>
<dbReference type="AlphaFoldDB" id="A0A2P2JIC7"/>
<organism evidence="3">
    <name type="scientific">Rhizophora mucronata</name>
    <name type="common">Asiatic mangrove</name>
    <dbReference type="NCBI Taxonomy" id="61149"/>
    <lineage>
        <taxon>Eukaryota</taxon>
        <taxon>Viridiplantae</taxon>
        <taxon>Streptophyta</taxon>
        <taxon>Embryophyta</taxon>
        <taxon>Tracheophyta</taxon>
        <taxon>Spermatophyta</taxon>
        <taxon>Magnoliopsida</taxon>
        <taxon>eudicotyledons</taxon>
        <taxon>Gunneridae</taxon>
        <taxon>Pentapetalae</taxon>
        <taxon>rosids</taxon>
        <taxon>fabids</taxon>
        <taxon>Malpighiales</taxon>
        <taxon>Rhizophoraceae</taxon>
        <taxon>Rhizophora</taxon>
    </lineage>
</organism>
<accession>A0A2P2JIC7</accession>
<keyword evidence="1" id="KW-0812">Transmembrane</keyword>
<reference evidence="3" key="1">
    <citation type="submission" date="2018-02" db="EMBL/GenBank/DDBJ databases">
        <title>Rhizophora mucronata_Transcriptome.</title>
        <authorList>
            <person name="Meera S.P."/>
            <person name="Sreeshan A."/>
            <person name="Augustine A."/>
        </authorList>
    </citation>
    <scope>NUCLEOTIDE SEQUENCE</scope>
    <source>
        <tissue evidence="3">Leaf</tissue>
    </source>
</reference>
<protein>
    <submittedName>
        <fullName evidence="3">Uncharacterized protein</fullName>
    </submittedName>
</protein>
<proteinExistence type="predicted"/>
<feature type="signal peptide" evidence="2">
    <location>
        <begin position="1"/>
        <end position="24"/>
    </location>
</feature>